<evidence type="ECO:0000313" key="2">
    <source>
        <dbReference type="Proteomes" id="UP001595748"/>
    </source>
</evidence>
<keyword evidence="2" id="KW-1185">Reference proteome</keyword>
<dbReference type="EMBL" id="JBHRZF010000007">
    <property type="protein sequence ID" value="MFC3859275.1"/>
    <property type="molecule type" value="Genomic_DNA"/>
</dbReference>
<proteinExistence type="predicted"/>
<reference evidence="2" key="1">
    <citation type="journal article" date="2019" name="Int. J. Syst. Evol. Microbiol.">
        <title>The Global Catalogue of Microorganisms (GCM) 10K type strain sequencing project: providing services to taxonomists for standard genome sequencing and annotation.</title>
        <authorList>
            <consortium name="The Broad Institute Genomics Platform"/>
            <consortium name="The Broad Institute Genome Sequencing Center for Infectious Disease"/>
            <person name="Wu L."/>
            <person name="Ma J."/>
        </authorList>
    </citation>
    <scope>NUCLEOTIDE SEQUENCE [LARGE SCALE GENOMIC DNA]</scope>
    <source>
        <strain evidence="2">CCTCC AB 2013263</strain>
    </source>
</reference>
<protein>
    <submittedName>
        <fullName evidence="1">Uncharacterized protein</fullName>
    </submittedName>
</protein>
<sequence length="161" mass="17607">MPPETSRASRTPERRSLENSEQEFLTRYAEFAASGTLYPQIEGSPLMEFSSAGRVLFLFDRTGPYRAHPGPARVLVHGVVNADGWALLAPGEARDEAFTMLGASEAEGVGEVIHVSRRSCVVRARLPVVLSTFDSLPAAQVGDWVRFRTLPPLHGFLVEGK</sequence>
<name>A0ABV8A1I1_9DEIO</name>
<dbReference type="Proteomes" id="UP001595748">
    <property type="component" value="Unassembled WGS sequence"/>
</dbReference>
<organism evidence="1 2">
    <name type="scientific">Deinococcus antarcticus</name>
    <dbReference type="NCBI Taxonomy" id="1298767"/>
    <lineage>
        <taxon>Bacteria</taxon>
        <taxon>Thermotogati</taxon>
        <taxon>Deinococcota</taxon>
        <taxon>Deinococci</taxon>
        <taxon>Deinococcales</taxon>
        <taxon>Deinococcaceae</taxon>
        <taxon>Deinococcus</taxon>
    </lineage>
</organism>
<dbReference type="RefSeq" id="WP_380075440.1">
    <property type="nucleotide sequence ID" value="NZ_JBHRZF010000007.1"/>
</dbReference>
<gene>
    <name evidence="1" type="ORF">ACFOPQ_00620</name>
</gene>
<comment type="caution">
    <text evidence="1">The sequence shown here is derived from an EMBL/GenBank/DDBJ whole genome shotgun (WGS) entry which is preliminary data.</text>
</comment>
<accession>A0ABV8A1I1</accession>
<evidence type="ECO:0000313" key="1">
    <source>
        <dbReference type="EMBL" id="MFC3859275.1"/>
    </source>
</evidence>